<feature type="compositionally biased region" description="Low complexity" evidence="1">
    <location>
        <begin position="114"/>
        <end position="127"/>
    </location>
</feature>
<feature type="region of interest" description="Disordered" evidence="1">
    <location>
        <begin position="1"/>
        <end position="26"/>
    </location>
</feature>
<dbReference type="AlphaFoldDB" id="A0A915DC74"/>
<feature type="region of interest" description="Disordered" evidence="1">
    <location>
        <begin position="41"/>
        <end position="61"/>
    </location>
</feature>
<sequence length="286" mass="30429">MDQPNPAIHNGGGGHIHNDQQQQQQQHMDMLNGLQAQMANQQNQPNSYPNNYMPHPGGPPQQQPYWPMGHNEMPSTSTAANGYGGNRMVNGGGRPMGPAFLPNPHYFPSPEQMSMPGAVSSPSVSSSDQQYQGMPGGTAGSPLKNGVPFSPTYNPMVNGGARNAFVFSTEMANRAVTEVSNKRYESMVHWHMANAGGAVQPSTSTANTMGMPCRSPLDGAYGVVGSPSPAGLAPGTNGRGTKRKASANMTNPDQHQSPSPHHLPVLSNGNQYIWLTTTLVLCLMQL</sequence>
<name>A0A915DC74_9BILA</name>
<evidence type="ECO:0000313" key="2">
    <source>
        <dbReference type="Proteomes" id="UP000887574"/>
    </source>
</evidence>
<evidence type="ECO:0000313" key="3">
    <source>
        <dbReference type="WBParaSite" id="jg18103"/>
    </source>
</evidence>
<accession>A0A915DC74</accession>
<feature type="region of interest" description="Disordered" evidence="1">
    <location>
        <begin position="114"/>
        <end position="135"/>
    </location>
</feature>
<organism evidence="2 3">
    <name type="scientific">Ditylenchus dipsaci</name>
    <dbReference type="NCBI Taxonomy" id="166011"/>
    <lineage>
        <taxon>Eukaryota</taxon>
        <taxon>Metazoa</taxon>
        <taxon>Ecdysozoa</taxon>
        <taxon>Nematoda</taxon>
        <taxon>Chromadorea</taxon>
        <taxon>Rhabditida</taxon>
        <taxon>Tylenchina</taxon>
        <taxon>Tylenchomorpha</taxon>
        <taxon>Sphaerularioidea</taxon>
        <taxon>Anguinidae</taxon>
        <taxon>Anguininae</taxon>
        <taxon>Ditylenchus</taxon>
    </lineage>
</organism>
<feature type="compositionally biased region" description="Polar residues" evidence="1">
    <location>
        <begin position="247"/>
        <end position="259"/>
    </location>
</feature>
<evidence type="ECO:0000256" key="1">
    <source>
        <dbReference type="SAM" id="MobiDB-lite"/>
    </source>
</evidence>
<feature type="region of interest" description="Disordered" evidence="1">
    <location>
        <begin position="222"/>
        <end position="264"/>
    </location>
</feature>
<keyword evidence="2" id="KW-1185">Reference proteome</keyword>
<dbReference type="WBParaSite" id="jg18103">
    <property type="protein sequence ID" value="jg18103"/>
    <property type="gene ID" value="jg18103"/>
</dbReference>
<protein>
    <submittedName>
        <fullName evidence="3">Uncharacterized protein</fullName>
    </submittedName>
</protein>
<dbReference type="Proteomes" id="UP000887574">
    <property type="component" value="Unplaced"/>
</dbReference>
<feature type="compositionally biased region" description="Low complexity" evidence="1">
    <location>
        <begin position="41"/>
        <end position="55"/>
    </location>
</feature>
<reference evidence="3" key="1">
    <citation type="submission" date="2022-11" db="UniProtKB">
        <authorList>
            <consortium name="WormBaseParasite"/>
        </authorList>
    </citation>
    <scope>IDENTIFICATION</scope>
</reference>
<proteinExistence type="predicted"/>